<dbReference type="InterPro" id="IPR013098">
    <property type="entry name" value="Ig_I-set"/>
</dbReference>
<dbReference type="GO" id="GO:0043025">
    <property type="term" value="C:neuronal cell body"/>
    <property type="evidence" value="ECO:0007669"/>
    <property type="project" value="TreeGrafter"/>
</dbReference>
<dbReference type="Proteomes" id="UP000828236">
    <property type="component" value="Unassembled WGS sequence"/>
</dbReference>
<dbReference type="SMART" id="SM00409">
    <property type="entry name" value="IG"/>
    <property type="match status" value="2"/>
</dbReference>
<protein>
    <submittedName>
        <fullName evidence="4">Immunoglobulin domain containing protein</fullName>
    </submittedName>
</protein>
<dbReference type="PANTHER" id="PTHR45080:SF32">
    <property type="entry name" value="MAM DOMAIN CONTAINING GLYCOSYLPHOSPHATIDYLINOSITOL ANCHOR 1"/>
    <property type="match status" value="1"/>
</dbReference>
<organism evidence="4">
    <name type="scientific">Dermatophagoides farinae</name>
    <name type="common">American house dust mite</name>
    <dbReference type="NCBI Taxonomy" id="6954"/>
    <lineage>
        <taxon>Eukaryota</taxon>
        <taxon>Metazoa</taxon>
        <taxon>Ecdysozoa</taxon>
        <taxon>Arthropoda</taxon>
        <taxon>Chelicerata</taxon>
        <taxon>Arachnida</taxon>
        <taxon>Acari</taxon>
        <taxon>Acariformes</taxon>
        <taxon>Sarcoptiformes</taxon>
        <taxon>Astigmata</taxon>
        <taxon>Psoroptidia</taxon>
        <taxon>Analgoidea</taxon>
        <taxon>Pyroglyphidae</taxon>
        <taxon>Dermatophagoidinae</taxon>
        <taxon>Dermatophagoides</taxon>
    </lineage>
</organism>
<gene>
    <name evidence="4" type="ORF">HUG17_6826</name>
</gene>
<feature type="chain" id="PRO_5038498413" evidence="2">
    <location>
        <begin position="21"/>
        <end position="335"/>
    </location>
</feature>
<comment type="caution">
    <text evidence="4">The sequence shown here is derived from an EMBL/GenBank/DDBJ whole genome shotgun (WGS) entry which is preliminary data.</text>
</comment>
<dbReference type="GO" id="GO:0050808">
    <property type="term" value="P:synapse organization"/>
    <property type="evidence" value="ECO:0007669"/>
    <property type="project" value="TreeGrafter"/>
</dbReference>
<evidence type="ECO:0000256" key="2">
    <source>
        <dbReference type="SAM" id="SignalP"/>
    </source>
</evidence>
<evidence type="ECO:0000256" key="1">
    <source>
        <dbReference type="ARBA" id="ARBA00023319"/>
    </source>
</evidence>
<proteinExistence type="predicted"/>
<reference evidence="4" key="2">
    <citation type="journal article" date="2021" name="World Allergy Organ. J.">
        <title>Chromosome-level assembly of Dermatophagoides farinae genome and transcriptome reveals two novel allergens Der f 37 and Der f 39.</title>
        <authorList>
            <person name="Chen J."/>
            <person name="Cai Z."/>
            <person name="Fan D."/>
            <person name="Hu J."/>
            <person name="Hou Y."/>
            <person name="He Y."/>
            <person name="Zhang Z."/>
            <person name="Zhao Z."/>
            <person name="Gao P."/>
            <person name="Hu W."/>
            <person name="Sun J."/>
            <person name="Li J."/>
            <person name="Ji K."/>
        </authorList>
    </citation>
    <scope>NUCLEOTIDE SEQUENCE</scope>
    <source>
        <strain evidence="4">JKM2019</strain>
    </source>
</reference>
<feature type="domain" description="Ig-like" evidence="3">
    <location>
        <begin position="195"/>
        <end position="277"/>
    </location>
</feature>
<feature type="domain" description="Ig-like" evidence="3">
    <location>
        <begin position="24"/>
        <end position="96"/>
    </location>
</feature>
<dbReference type="InterPro" id="IPR003598">
    <property type="entry name" value="Ig_sub2"/>
</dbReference>
<sequence length="335" mass="37695">MLNLIFKFFALIILISFVHSDESPVLAKLYSINEQTRGLDIVLTCNVAKGSKPLRFQWFKNGVELSNTGRSTIENKDIFSFFTLRNIDSNDVGNYSSKPILNKFPASEINLSINSSYILPCSISSGSTSIFFEWYKDDHKKLSSTEYKIVIYDTMSSIVFKRLNSNDDTGTYTCNARNVHGTDSITTKLVIQDAPRISKLFSTELNQSEGSVLNIPCSVISGSTPLSFKWFKNEQELLRHRNPELSYQIKTDNFLSFLTISKLKAADSGNYSCIVGNQFGIDIQWTLLQVQESPLLLKQFAHLSSLKGSDIVFTCNVAKKSTHKVLCDLNDSCNY</sequence>
<dbReference type="Pfam" id="PF07679">
    <property type="entry name" value="I-set"/>
    <property type="match status" value="2"/>
</dbReference>
<dbReference type="CDD" id="cd00096">
    <property type="entry name" value="Ig"/>
    <property type="match status" value="1"/>
</dbReference>
<dbReference type="GO" id="GO:0007156">
    <property type="term" value="P:homophilic cell adhesion via plasma membrane adhesion molecules"/>
    <property type="evidence" value="ECO:0007669"/>
    <property type="project" value="TreeGrafter"/>
</dbReference>
<dbReference type="SMART" id="SM00408">
    <property type="entry name" value="IGc2"/>
    <property type="match status" value="2"/>
</dbReference>
<dbReference type="AlphaFoldDB" id="A0A9D4NRU1"/>
<dbReference type="InterPro" id="IPR013783">
    <property type="entry name" value="Ig-like_fold"/>
</dbReference>
<dbReference type="InterPro" id="IPR036179">
    <property type="entry name" value="Ig-like_dom_sf"/>
</dbReference>
<dbReference type="GO" id="GO:0030424">
    <property type="term" value="C:axon"/>
    <property type="evidence" value="ECO:0007669"/>
    <property type="project" value="TreeGrafter"/>
</dbReference>
<reference evidence="4" key="1">
    <citation type="submission" date="2020-06" db="EMBL/GenBank/DDBJ databases">
        <authorList>
            <person name="Ji K."/>
            <person name="Li J."/>
        </authorList>
    </citation>
    <scope>NUCLEOTIDE SEQUENCE</scope>
    <source>
        <strain evidence="4">JKM2019</strain>
        <tissue evidence="4">Whole body</tissue>
    </source>
</reference>
<evidence type="ECO:0000313" key="4">
    <source>
        <dbReference type="EMBL" id="KAH7636620.1"/>
    </source>
</evidence>
<feature type="domain" description="Ig-like" evidence="3">
    <location>
        <begin position="99"/>
        <end position="192"/>
    </location>
</feature>
<dbReference type="GO" id="GO:0005886">
    <property type="term" value="C:plasma membrane"/>
    <property type="evidence" value="ECO:0007669"/>
    <property type="project" value="TreeGrafter"/>
</dbReference>
<feature type="signal peptide" evidence="2">
    <location>
        <begin position="1"/>
        <end position="20"/>
    </location>
</feature>
<dbReference type="InterPro" id="IPR007110">
    <property type="entry name" value="Ig-like_dom"/>
</dbReference>
<dbReference type="InterPro" id="IPR003599">
    <property type="entry name" value="Ig_sub"/>
</dbReference>
<dbReference type="PROSITE" id="PS50835">
    <property type="entry name" value="IG_LIKE"/>
    <property type="match status" value="3"/>
</dbReference>
<dbReference type="InterPro" id="IPR050958">
    <property type="entry name" value="Cell_Adh-Cytoskel_Orgn"/>
</dbReference>
<keyword evidence="1" id="KW-0393">Immunoglobulin domain</keyword>
<name>A0A9D4NRU1_DERFA</name>
<accession>A0A9D4NRU1</accession>
<evidence type="ECO:0000259" key="3">
    <source>
        <dbReference type="PROSITE" id="PS50835"/>
    </source>
</evidence>
<dbReference type="Gene3D" id="2.60.40.10">
    <property type="entry name" value="Immunoglobulins"/>
    <property type="match status" value="3"/>
</dbReference>
<dbReference type="PANTHER" id="PTHR45080">
    <property type="entry name" value="CONTACTIN 5"/>
    <property type="match status" value="1"/>
</dbReference>
<dbReference type="SUPFAM" id="SSF48726">
    <property type="entry name" value="Immunoglobulin"/>
    <property type="match status" value="3"/>
</dbReference>
<dbReference type="GO" id="GO:0008046">
    <property type="term" value="F:axon guidance receptor activity"/>
    <property type="evidence" value="ECO:0007669"/>
    <property type="project" value="TreeGrafter"/>
</dbReference>
<dbReference type="EMBL" id="SDOV01000009">
    <property type="protein sequence ID" value="KAH7636620.1"/>
    <property type="molecule type" value="Genomic_DNA"/>
</dbReference>
<keyword evidence="2" id="KW-0732">Signal</keyword>
<dbReference type="Pfam" id="PF13927">
    <property type="entry name" value="Ig_3"/>
    <property type="match status" value="1"/>
</dbReference>